<gene>
    <name evidence="2" type="ORF">GALL_518770</name>
</gene>
<accession>A0A1J5P707</accession>
<organism evidence="2">
    <name type="scientific">mine drainage metagenome</name>
    <dbReference type="NCBI Taxonomy" id="410659"/>
    <lineage>
        <taxon>unclassified sequences</taxon>
        <taxon>metagenomes</taxon>
        <taxon>ecological metagenomes</taxon>
    </lineage>
</organism>
<dbReference type="AlphaFoldDB" id="A0A1J5P707"/>
<feature type="region of interest" description="Disordered" evidence="1">
    <location>
        <begin position="71"/>
        <end position="92"/>
    </location>
</feature>
<proteinExistence type="predicted"/>
<evidence type="ECO:0000256" key="1">
    <source>
        <dbReference type="SAM" id="MobiDB-lite"/>
    </source>
</evidence>
<dbReference type="EMBL" id="MLJW01006521">
    <property type="protein sequence ID" value="OIQ66552.1"/>
    <property type="molecule type" value="Genomic_DNA"/>
</dbReference>
<protein>
    <submittedName>
        <fullName evidence="2">Uncharacterized protein</fullName>
    </submittedName>
</protein>
<sequence length="162" mass="16196">MTSASMARISRRVSSPADRVVPMPECPGGAASLACCMRAPTSAVKPYAAPGVPPCHCITTTLVGASEPCPTPNSAPMPSAFRSPSSSISTSSPSSCIAARRAAKSSVVRILAGSFTRSRVKNTPSAIAAIGPADAATASGAETMKVTSPRGFSTAVLCAVKA</sequence>
<comment type="caution">
    <text evidence="2">The sequence shown here is derived from an EMBL/GenBank/DDBJ whole genome shotgun (WGS) entry which is preliminary data.</text>
</comment>
<name>A0A1J5P707_9ZZZZ</name>
<feature type="compositionally biased region" description="Low complexity" evidence="1">
    <location>
        <begin position="76"/>
        <end position="92"/>
    </location>
</feature>
<evidence type="ECO:0000313" key="2">
    <source>
        <dbReference type="EMBL" id="OIQ66552.1"/>
    </source>
</evidence>
<reference evidence="2" key="1">
    <citation type="submission" date="2016-10" db="EMBL/GenBank/DDBJ databases">
        <title>Sequence of Gallionella enrichment culture.</title>
        <authorList>
            <person name="Poehlein A."/>
            <person name="Muehling M."/>
            <person name="Daniel R."/>
        </authorList>
    </citation>
    <scope>NUCLEOTIDE SEQUENCE</scope>
</reference>